<dbReference type="AlphaFoldDB" id="A0AA38YJ26"/>
<gene>
    <name evidence="3" type="ORF">PVL29_025202</name>
</gene>
<evidence type="ECO:0000256" key="1">
    <source>
        <dbReference type="SAM" id="MobiDB-lite"/>
    </source>
</evidence>
<feature type="region of interest" description="Disordered" evidence="1">
    <location>
        <begin position="579"/>
        <end position="604"/>
    </location>
</feature>
<dbReference type="InterPro" id="IPR019557">
    <property type="entry name" value="AminoTfrase-like_pln_mobile"/>
</dbReference>
<dbReference type="PANTHER" id="PTHR46033:SF67">
    <property type="entry name" value="AMINOTRANSFERASE-LIKE, PLANT MOBILE DOMAIN FAMILY PROTEIN"/>
    <property type="match status" value="1"/>
</dbReference>
<dbReference type="Proteomes" id="UP001168098">
    <property type="component" value="Unassembled WGS sequence"/>
</dbReference>
<feature type="domain" description="Aminotransferase-like plant mobile" evidence="2">
    <location>
        <begin position="187"/>
        <end position="517"/>
    </location>
</feature>
<evidence type="ECO:0000259" key="2">
    <source>
        <dbReference type="Pfam" id="PF10536"/>
    </source>
</evidence>
<feature type="region of interest" description="Disordered" evidence="1">
    <location>
        <begin position="630"/>
        <end position="671"/>
    </location>
</feature>
<keyword evidence="4" id="KW-1185">Reference proteome</keyword>
<dbReference type="GO" id="GO:0010073">
    <property type="term" value="P:meristem maintenance"/>
    <property type="evidence" value="ECO:0007669"/>
    <property type="project" value="InterPro"/>
</dbReference>
<dbReference type="InterPro" id="IPR044824">
    <property type="entry name" value="MAIN-like"/>
</dbReference>
<comment type="caution">
    <text evidence="3">The sequence shown here is derived from an EMBL/GenBank/DDBJ whole genome shotgun (WGS) entry which is preliminary data.</text>
</comment>
<reference evidence="3 4" key="1">
    <citation type="journal article" date="2023" name="BMC Biotechnol.">
        <title>Vitis rotundifolia cv Carlos genome sequencing.</title>
        <authorList>
            <person name="Huff M."/>
            <person name="Hulse-Kemp A."/>
            <person name="Scheffler B."/>
            <person name="Youngblood R."/>
            <person name="Simpson S."/>
            <person name="Babiker E."/>
            <person name="Staton M."/>
        </authorList>
    </citation>
    <scope>NUCLEOTIDE SEQUENCE [LARGE SCALE GENOMIC DNA]</scope>
    <source>
        <tissue evidence="3">Leaf</tissue>
    </source>
</reference>
<dbReference type="EMBL" id="JARBHA010000019">
    <property type="protein sequence ID" value="KAJ9671389.1"/>
    <property type="molecule type" value="Genomic_DNA"/>
</dbReference>
<dbReference type="PANTHER" id="PTHR46033">
    <property type="entry name" value="PROTEIN MAIN-LIKE 2"/>
    <property type="match status" value="1"/>
</dbReference>
<accession>A0AA38YJ26</accession>
<feature type="compositionally biased region" description="Polar residues" evidence="1">
    <location>
        <begin position="660"/>
        <end position="670"/>
    </location>
</feature>
<name>A0AA38YJ26_VITRO</name>
<evidence type="ECO:0000313" key="3">
    <source>
        <dbReference type="EMBL" id="KAJ9671389.1"/>
    </source>
</evidence>
<protein>
    <recommendedName>
        <fullName evidence="2">Aminotransferase-like plant mobile domain-containing protein</fullName>
    </recommendedName>
</protein>
<sequence>MKVMGKCQHHERIEKKAWRVPVEKAMMGGSDKAMEKEDSCKLERVVAGSVGTSIPLTPFYSYKLQKLLHANATTSRYSSFPSSLSHLSKPQLPPLLTMAESHHSILEEWKELMVPPSGGRIAHFLRPPSIASASGLPWPPFSSLIPAQSQKWAIKVSFHGWRCKKKQWKTWVESLHSPHHCAWRKAGISKPIMGSTYEIRRNEDLVYGIAAKWCPETNTFVFPWGEATITLEAVMILGGFTVLGDSVSAPLEEMELMEIEERQQVSRGSAQKACQSVWLARFMGTGSQLEHEAFLSLWLSRFFLPTKSNSAIEKHVFSIAIRLARGIPVARAPAVLAGIYRDLSLLREALVALSRKGNCGKKENFLGLSLLAPLQFVQVWVWERFPALRPSPKPIEFGEPRVARWHKIRGCRVENRKGEVGVDGLRYTDSDRELQAFAQFLRVCKLVGVDDCKEWYFPHRVAMQFGMGQDLPGCVPECDESPKIAWSNYSKPINGILYIPSRLFDSDVTTRYLDWWQSSVKMEANGASNPPVLPATRNSSERGDSDDEDKMMVEEMSRYKQGDSDDEDKMTVGEMLRSVINPKSVGNKPASDYKPSPGCQLQGPSSSAAKVGAIRQQLVMKYLGVAAGGSEKAMEGGNGSNGGSSALMGGSERDMEDANRSNSGTGTMNGASGEVVERAAKCRTGIAAIVGGSEKGVEDAIEIKEKGEKISFGTVEIPGLELEAQICKLEKVVARLKAERFGYSF</sequence>
<evidence type="ECO:0000313" key="4">
    <source>
        <dbReference type="Proteomes" id="UP001168098"/>
    </source>
</evidence>
<dbReference type="Pfam" id="PF10536">
    <property type="entry name" value="PMD"/>
    <property type="match status" value="1"/>
</dbReference>
<organism evidence="3 4">
    <name type="scientific">Vitis rotundifolia</name>
    <name type="common">Muscadine grape</name>
    <dbReference type="NCBI Taxonomy" id="103349"/>
    <lineage>
        <taxon>Eukaryota</taxon>
        <taxon>Viridiplantae</taxon>
        <taxon>Streptophyta</taxon>
        <taxon>Embryophyta</taxon>
        <taxon>Tracheophyta</taxon>
        <taxon>Spermatophyta</taxon>
        <taxon>Magnoliopsida</taxon>
        <taxon>eudicotyledons</taxon>
        <taxon>Gunneridae</taxon>
        <taxon>Pentapetalae</taxon>
        <taxon>rosids</taxon>
        <taxon>Vitales</taxon>
        <taxon>Vitaceae</taxon>
        <taxon>Viteae</taxon>
        <taxon>Vitis</taxon>
    </lineage>
</organism>
<feature type="region of interest" description="Disordered" evidence="1">
    <location>
        <begin position="526"/>
        <end position="550"/>
    </location>
</feature>
<proteinExistence type="predicted"/>